<evidence type="ECO:0000313" key="1">
    <source>
        <dbReference type="EMBL" id="KAH7653438.1"/>
    </source>
</evidence>
<organism evidence="1 2">
    <name type="scientific">Dioscorea alata</name>
    <name type="common">Purple yam</name>
    <dbReference type="NCBI Taxonomy" id="55571"/>
    <lineage>
        <taxon>Eukaryota</taxon>
        <taxon>Viridiplantae</taxon>
        <taxon>Streptophyta</taxon>
        <taxon>Embryophyta</taxon>
        <taxon>Tracheophyta</taxon>
        <taxon>Spermatophyta</taxon>
        <taxon>Magnoliopsida</taxon>
        <taxon>Liliopsida</taxon>
        <taxon>Dioscoreales</taxon>
        <taxon>Dioscoreaceae</taxon>
        <taxon>Dioscorea</taxon>
    </lineage>
</organism>
<proteinExistence type="predicted"/>
<name>A0ACB7TZD0_DIOAL</name>
<accession>A0ACB7TZD0</accession>
<dbReference type="EMBL" id="CM037029">
    <property type="protein sequence ID" value="KAH7653438.1"/>
    <property type="molecule type" value="Genomic_DNA"/>
</dbReference>
<dbReference type="Proteomes" id="UP000827976">
    <property type="component" value="Chromosome 19"/>
</dbReference>
<comment type="caution">
    <text evidence="1">The sequence shown here is derived from an EMBL/GenBank/DDBJ whole genome shotgun (WGS) entry which is preliminary data.</text>
</comment>
<gene>
    <name evidence="1" type="ORF">IHE45_19G080800</name>
</gene>
<protein>
    <submittedName>
        <fullName evidence="1">Tubulin/FtsZ GTPase domain-containing protein</fullName>
    </submittedName>
</protein>
<evidence type="ECO:0000313" key="2">
    <source>
        <dbReference type="Proteomes" id="UP000827976"/>
    </source>
</evidence>
<sequence>MTTSTRNSREINMEPDQHNRCEKSNGESSGTSYSTGKRENNEDDRGRLLIEEAKQELNLFEKQMMKRSIFRFPRWAKSITPRYFEIGPFHHSHQQNSQVAFVKNTAVLNFLSRINKSLEHVMREMREVVEELQAHYAFLEDKWRNDMKFVEIMIFDGCFIFGLLQEHDARSIGYDPHYGTYEASHRLIPQFRDMVLLDNQLPLLAVKVLFQIVARSMNKRPPTDEDINNLVFKFLGMDDMVNKTQTLGLHIHDLYRKGIIGPLTTNNVSASSSPESDSDVVRPSPPRFTTTISIRMGKNTLCSEVALVRSDI</sequence>
<keyword evidence="2" id="KW-1185">Reference proteome</keyword>
<reference evidence="2" key="1">
    <citation type="journal article" date="2022" name="Nat. Commun.">
        <title>Chromosome evolution and the genetic basis of agronomically important traits in greater yam.</title>
        <authorList>
            <person name="Bredeson J.V."/>
            <person name="Lyons J.B."/>
            <person name="Oniyinde I.O."/>
            <person name="Okereke N.R."/>
            <person name="Kolade O."/>
            <person name="Nnabue I."/>
            <person name="Nwadili C.O."/>
            <person name="Hribova E."/>
            <person name="Parker M."/>
            <person name="Nwogha J."/>
            <person name="Shu S."/>
            <person name="Carlson J."/>
            <person name="Kariba R."/>
            <person name="Muthemba S."/>
            <person name="Knop K."/>
            <person name="Barton G.J."/>
            <person name="Sherwood A.V."/>
            <person name="Lopez-Montes A."/>
            <person name="Asiedu R."/>
            <person name="Jamnadass R."/>
            <person name="Muchugi A."/>
            <person name="Goodstein D."/>
            <person name="Egesi C.N."/>
            <person name="Featherston J."/>
            <person name="Asfaw A."/>
            <person name="Simpson G.G."/>
            <person name="Dolezel J."/>
            <person name="Hendre P.S."/>
            <person name="Van Deynze A."/>
            <person name="Kumar P.L."/>
            <person name="Obidiegwu J.E."/>
            <person name="Bhattacharjee R."/>
            <person name="Rokhsar D.S."/>
        </authorList>
    </citation>
    <scope>NUCLEOTIDE SEQUENCE [LARGE SCALE GENOMIC DNA]</scope>
    <source>
        <strain evidence="2">cv. TDa95/00328</strain>
    </source>
</reference>